<dbReference type="AlphaFoldDB" id="A0A3N1XC50"/>
<protein>
    <submittedName>
        <fullName evidence="11">Arabinogalactan oligomer/maltooligosaccharide transport system permease protein</fullName>
    </submittedName>
</protein>
<dbReference type="PANTHER" id="PTHR32243:SF50">
    <property type="entry name" value="MALTOSE_MALTODEXTRIN TRANSPORT SYSTEM PERMEASE PROTEIN MALG"/>
    <property type="match status" value="1"/>
</dbReference>
<dbReference type="InterPro" id="IPR000515">
    <property type="entry name" value="MetI-like"/>
</dbReference>
<evidence type="ECO:0000313" key="12">
    <source>
        <dbReference type="Proteomes" id="UP000273083"/>
    </source>
</evidence>
<dbReference type="PROSITE" id="PS50928">
    <property type="entry name" value="ABC_TM1"/>
    <property type="match status" value="1"/>
</dbReference>
<accession>A0A3N1XC50</accession>
<reference evidence="11 12" key="1">
    <citation type="submission" date="2018-11" db="EMBL/GenBank/DDBJ databases">
        <title>Genomic Encyclopedia of Type Strains, Phase IV (KMG-IV): sequencing the most valuable type-strain genomes for metagenomic binning, comparative biology and taxonomic classification.</title>
        <authorList>
            <person name="Goeker M."/>
        </authorList>
    </citation>
    <scope>NUCLEOTIDE SEQUENCE [LARGE SCALE GENOMIC DNA]</scope>
    <source>
        <strain evidence="11 12">DSM 26537</strain>
    </source>
</reference>
<dbReference type="PANTHER" id="PTHR32243">
    <property type="entry name" value="MALTOSE TRANSPORT SYSTEM PERMEASE-RELATED"/>
    <property type="match status" value="1"/>
</dbReference>
<feature type="transmembrane region" description="Helical" evidence="9">
    <location>
        <begin position="251"/>
        <end position="271"/>
    </location>
</feature>
<gene>
    <name evidence="11" type="ORF">EDD66_11376</name>
</gene>
<dbReference type="OrthoDB" id="9794684at2"/>
<evidence type="ECO:0000256" key="3">
    <source>
        <dbReference type="ARBA" id="ARBA00022448"/>
    </source>
</evidence>
<dbReference type="InterPro" id="IPR035906">
    <property type="entry name" value="MetI-like_sf"/>
</dbReference>
<evidence type="ECO:0000256" key="8">
    <source>
        <dbReference type="ARBA" id="ARBA00023136"/>
    </source>
</evidence>
<dbReference type="EMBL" id="RJVG01000013">
    <property type="protein sequence ID" value="ROR23681.1"/>
    <property type="molecule type" value="Genomic_DNA"/>
</dbReference>
<evidence type="ECO:0000256" key="7">
    <source>
        <dbReference type="ARBA" id="ARBA00022989"/>
    </source>
</evidence>
<dbReference type="SUPFAM" id="SSF161098">
    <property type="entry name" value="MetI-like"/>
    <property type="match status" value="1"/>
</dbReference>
<dbReference type="Pfam" id="PF00528">
    <property type="entry name" value="BPD_transp_1"/>
    <property type="match status" value="1"/>
</dbReference>
<comment type="similarity">
    <text evidence="2">Belongs to the binding-protein-dependent transport system permease family. MalFG subfamily.</text>
</comment>
<evidence type="ECO:0000256" key="2">
    <source>
        <dbReference type="ARBA" id="ARBA00009047"/>
    </source>
</evidence>
<evidence type="ECO:0000256" key="4">
    <source>
        <dbReference type="ARBA" id="ARBA00022475"/>
    </source>
</evidence>
<dbReference type="Proteomes" id="UP000273083">
    <property type="component" value="Unassembled WGS sequence"/>
</dbReference>
<evidence type="ECO:0000256" key="9">
    <source>
        <dbReference type="RuleBase" id="RU363032"/>
    </source>
</evidence>
<feature type="transmembrane region" description="Helical" evidence="9">
    <location>
        <begin position="144"/>
        <end position="165"/>
    </location>
</feature>
<evidence type="ECO:0000256" key="1">
    <source>
        <dbReference type="ARBA" id="ARBA00004651"/>
    </source>
</evidence>
<feature type="transmembrane region" description="Helical" evidence="9">
    <location>
        <begin position="203"/>
        <end position="226"/>
    </location>
</feature>
<keyword evidence="6 9" id="KW-0812">Transmembrane</keyword>
<feature type="transmembrane region" description="Helical" evidence="9">
    <location>
        <begin position="84"/>
        <end position="104"/>
    </location>
</feature>
<evidence type="ECO:0000259" key="10">
    <source>
        <dbReference type="PROSITE" id="PS50928"/>
    </source>
</evidence>
<dbReference type="GO" id="GO:0005886">
    <property type="term" value="C:plasma membrane"/>
    <property type="evidence" value="ECO:0007669"/>
    <property type="project" value="UniProtKB-SubCell"/>
</dbReference>
<feature type="transmembrane region" description="Helical" evidence="9">
    <location>
        <begin position="116"/>
        <end position="138"/>
    </location>
</feature>
<keyword evidence="8 9" id="KW-0472">Membrane</keyword>
<dbReference type="InterPro" id="IPR050901">
    <property type="entry name" value="BP-dep_ABC_trans_perm"/>
</dbReference>
<sequence>MSKIKSISGKRKTVNFFSYILLIVLSAIWIMPLFYVVLTSFRAEPGAATPYFWPKGFTLKNYYNLFHPTSSMPYDFFLWFKNTFIVAVFSCILATFYNLATAYVMSRLRFKMRKPYMNIALILGMFPGFMSMIAVYYILKSLGITQSLVALVLVYSSGAGLNFYIAKGFFDTIPKALDEAAWIDGATKFQVFRKLTVPLSKPIIVYSTLTAFLAPWMDFIFVSVIMGDNHKKYTVALGLFKMIDAKQVNQYFTMFTAGSVLVSIPIALLFISMQRFYVSGVTGGSVKG</sequence>
<comment type="caution">
    <text evidence="11">The sequence shown here is derived from an EMBL/GenBank/DDBJ whole genome shotgun (WGS) entry which is preliminary data.</text>
</comment>
<name>A0A3N1XC50_9FIRM</name>
<organism evidence="11 12">
    <name type="scientific">Mobilisporobacter senegalensis</name>
    <dbReference type="NCBI Taxonomy" id="1329262"/>
    <lineage>
        <taxon>Bacteria</taxon>
        <taxon>Bacillati</taxon>
        <taxon>Bacillota</taxon>
        <taxon>Clostridia</taxon>
        <taxon>Lachnospirales</taxon>
        <taxon>Lachnospiraceae</taxon>
        <taxon>Mobilisporobacter</taxon>
    </lineage>
</organism>
<dbReference type="RefSeq" id="WP_123610676.1">
    <property type="nucleotide sequence ID" value="NZ_RJVG01000013.1"/>
</dbReference>
<dbReference type="GO" id="GO:0042956">
    <property type="term" value="P:maltodextrin transmembrane transport"/>
    <property type="evidence" value="ECO:0007669"/>
    <property type="project" value="TreeGrafter"/>
</dbReference>
<keyword evidence="5" id="KW-0762">Sugar transport</keyword>
<dbReference type="GO" id="GO:0015423">
    <property type="term" value="F:ABC-type maltose transporter activity"/>
    <property type="evidence" value="ECO:0007669"/>
    <property type="project" value="TreeGrafter"/>
</dbReference>
<dbReference type="Gene3D" id="1.10.3720.10">
    <property type="entry name" value="MetI-like"/>
    <property type="match status" value="1"/>
</dbReference>
<keyword evidence="12" id="KW-1185">Reference proteome</keyword>
<evidence type="ECO:0000256" key="6">
    <source>
        <dbReference type="ARBA" id="ARBA00022692"/>
    </source>
</evidence>
<feature type="transmembrane region" description="Helical" evidence="9">
    <location>
        <begin position="16"/>
        <end position="38"/>
    </location>
</feature>
<keyword evidence="3 9" id="KW-0813">Transport</keyword>
<proteinExistence type="inferred from homology"/>
<keyword evidence="4" id="KW-1003">Cell membrane</keyword>
<keyword evidence="7 9" id="KW-1133">Transmembrane helix</keyword>
<dbReference type="CDD" id="cd06261">
    <property type="entry name" value="TM_PBP2"/>
    <property type="match status" value="1"/>
</dbReference>
<comment type="subcellular location">
    <subcellularLocation>
        <location evidence="1 9">Cell membrane</location>
        <topology evidence="1 9">Multi-pass membrane protein</topology>
    </subcellularLocation>
</comment>
<evidence type="ECO:0000313" key="11">
    <source>
        <dbReference type="EMBL" id="ROR23681.1"/>
    </source>
</evidence>
<evidence type="ECO:0000256" key="5">
    <source>
        <dbReference type="ARBA" id="ARBA00022597"/>
    </source>
</evidence>
<feature type="domain" description="ABC transmembrane type-1" evidence="10">
    <location>
        <begin position="80"/>
        <end position="273"/>
    </location>
</feature>